<evidence type="ECO:0000313" key="4">
    <source>
        <dbReference type="Proteomes" id="UP001568894"/>
    </source>
</evidence>
<organism evidence="3 4">
    <name type="scientific">Flavobacterium frigidarium</name>
    <dbReference type="NCBI Taxonomy" id="99286"/>
    <lineage>
        <taxon>Bacteria</taxon>
        <taxon>Pseudomonadati</taxon>
        <taxon>Bacteroidota</taxon>
        <taxon>Flavobacteriia</taxon>
        <taxon>Flavobacteriales</taxon>
        <taxon>Flavobacteriaceae</taxon>
        <taxon>Flavobacterium</taxon>
    </lineage>
</organism>
<protein>
    <submittedName>
        <fullName evidence="3">Uncharacterized protein</fullName>
    </submittedName>
</protein>
<keyword evidence="2" id="KW-0732">Signal</keyword>
<keyword evidence="1" id="KW-0812">Transmembrane</keyword>
<feature type="transmembrane region" description="Helical" evidence="1">
    <location>
        <begin position="184"/>
        <end position="201"/>
    </location>
</feature>
<keyword evidence="1" id="KW-1133">Transmembrane helix</keyword>
<proteinExistence type="predicted"/>
<gene>
    <name evidence="3" type="ORF">QO192_06150</name>
</gene>
<dbReference type="Proteomes" id="UP001568894">
    <property type="component" value="Unassembled WGS sequence"/>
</dbReference>
<evidence type="ECO:0000313" key="3">
    <source>
        <dbReference type="EMBL" id="MEZ7514862.1"/>
    </source>
</evidence>
<sequence>MHYKIKKQWFFMLIMIITSFSGRAHQPDLSTAVLSKTDTGKYILQITTSLSAFEGEIDYLYSKNRYKTPEDFKKLVVDHFNKNVFFIVNEKDTLKFGQPLIILGHESKLIVEVLNIPKDINTFYFKNAMFKDMPHNQMAMIMLVDGFPKAQYVLENTNEQTIQLQLEKGTWITVEKTELVIQKYSLIFFFLVLIMTPWFYVNYSDKIYLKI</sequence>
<feature type="chain" id="PRO_5046240021" evidence="2">
    <location>
        <begin position="25"/>
        <end position="211"/>
    </location>
</feature>
<keyword evidence="1" id="KW-0472">Membrane</keyword>
<dbReference type="EMBL" id="JASMRN010000004">
    <property type="protein sequence ID" value="MEZ7514862.1"/>
    <property type="molecule type" value="Genomic_DNA"/>
</dbReference>
<feature type="signal peptide" evidence="2">
    <location>
        <begin position="1"/>
        <end position="24"/>
    </location>
</feature>
<comment type="caution">
    <text evidence="3">The sequence shown here is derived from an EMBL/GenBank/DDBJ whole genome shotgun (WGS) entry which is preliminary data.</text>
</comment>
<keyword evidence="4" id="KW-1185">Reference proteome</keyword>
<dbReference type="RefSeq" id="WP_371568992.1">
    <property type="nucleotide sequence ID" value="NZ_JASMRN010000004.1"/>
</dbReference>
<reference evidence="3 4" key="1">
    <citation type="submission" date="2023-05" db="EMBL/GenBank/DDBJ databases">
        <title>Adaptations of aquatic viruses from atmosphere-close ecosystems of the Central Arctic Ocean.</title>
        <authorList>
            <person name="Rahlff J."/>
            <person name="Holmfeldt K."/>
        </authorList>
    </citation>
    <scope>NUCLEOTIDE SEQUENCE [LARGE SCALE GENOMIC DNA]</scope>
    <source>
        <strain evidence="3 4">Arc14</strain>
    </source>
</reference>
<evidence type="ECO:0000256" key="2">
    <source>
        <dbReference type="SAM" id="SignalP"/>
    </source>
</evidence>
<evidence type="ECO:0000256" key="1">
    <source>
        <dbReference type="SAM" id="Phobius"/>
    </source>
</evidence>
<accession>A0ABV4KD66</accession>
<name>A0ABV4KD66_9FLAO</name>